<feature type="domain" description="SoxA A3" evidence="6">
    <location>
        <begin position="496"/>
        <end position="580"/>
    </location>
</feature>
<dbReference type="InterPro" id="IPR041117">
    <property type="entry name" value="SoxA_A3"/>
</dbReference>
<dbReference type="Gene3D" id="3.30.1360.120">
    <property type="entry name" value="Probable tRNA modification gtpase trme, domain 1"/>
    <property type="match status" value="1"/>
</dbReference>
<comment type="similarity">
    <text evidence="1">Belongs to the GcvT family.</text>
</comment>
<evidence type="ECO:0000256" key="1">
    <source>
        <dbReference type="ARBA" id="ARBA00008609"/>
    </source>
</evidence>
<name>A0A3M0C098_9PROT</name>
<evidence type="ECO:0000313" key="7">
    <source>
        <dbReference type="EMBL" id="RMB00629.1"/>
    </source>
</evidence>
<dbReference type="SUPFAM" id="SSF101790">
    <property type="entry name" value="Aminomethyltransferase beta-barrel domain"/>
    <property type="match status" value="1"/>
</dbReference>
<dbReference type="Pfam" id="PF13510">
    <property type="entry name" value="Fer2_4"/>
    <property type="match status" value="1"/>
</dbReference>
<dbReference type="InterPro" id="IPR042204">
    <property type="entry name" value="2Fe-2S-bd_N"/>
</dbReference>
<dbReference type="InterPro" id="IPR041854">
    <property type="entry name" value="BFD-like_2Fe2S-bd_dom_sf"/>
</dbReference>
<evidence type="ECO:0000259" key="4">
    <source>
        <dbReference type="Pfam" id="PF07992"/>
    </source>
</evidence>
<accession>A0A3M0C098</accession>
<dbReference type="SUPFAM" id="SSF103025">
    <property type="entry name" value="Folate-binding domain"/>
    <property type="match status" value="1"/>
</dbReference>
<dbReference type="PANTHER" id="PTHR43757">
    <property type="entry name" value="AMINOMETHYLTRANSFERASE"/>
    <property type="match status" value="1"/>
</dbReference>
<feature type="domain" description="Aminomethyltransferase C-terminal" evidence="5">
    <location>
        <begin position="884"/>
        <end position="969"/>
    </location>
</feature>
<dbReference type="InterPro" id="IPR028896">
    <property type="entry name" value="GcvT/YgfZ/DmdA"/>
</dbReference>
<dbReference type="Pfam" id="PF08669">
    <property type="entry name" value="GCV_T_C"/>
    <property type="match status" value="1"/>
</dbReference>
<dbReference type="EMBL" id="REFR01000017">
    <property type="protein sequence ID" value="RMB00629.1"/>
    <property type="molecule type" value="Genomic_DNA"/>
</dbReference>
<evidence type="ECO:0000256" key="2">
    <source>
        <dbReference type="ARBA" id="ARBA00023002"/>
    </source>
</evidence>
<dbReference type="Pfam" id="PF01571">
    <property type="entry name" value="GCV_T"/>
    <property type="match status" value="1"/>
</dbReference>
<dbReference type="Gene3D" id="3.10.20.440">
    <property type="entry name" value="2Fe-2S iron-sulphur cluster binding domain, sarcosine oxidase, alpha subunit, N-terminal domain"/>
    <property type="match status" value="1"/>
</dbReference>
<organism evidence="7 8">
    <name type="scientific">Eilatimonas milleporae</name>
    <dbReference type="NCBI Taxonomy" id="911205"/>
    <lineage>
        <taxon>Bacteria</taxon>
        <taxon>Pseudomonadati</taxon>
        <taxon>Pseudomonadota</taxon>
        <taxon>Alphaproteobacteria</taxon>
        <taxon>Kordiimonadales</taxon>
        <taxon>Kordiimonadaceae</taxon>
        <taxon>Eilatimonas</taxon>
    </lineage>
</organism>
<dbReference type="Gene3D" id="1.10.10.1100">
    <property type="entry name" value="BFD-like [2Fe-2S]-binding domain"/>
    <property type="match status" value="1"/>
</dbReference>
<dbReference type="InterPro" id="IPR006277">
    <property type="entry name" value="Sarcosine_oxidase_asu"/>
</dbReference>
<dbReference type="PANTHER" id="PTHR43757:SF2">
    <property type="entry name" value="AMINOMETHYLTRANSFERASE, MITOCHONDRIAL"/>
    <property type="match status" value="1"/>
</dbReference>
<dbReference type="GO" id="GO:0008115">
    <property type="term" value="F:sarcosine oxidase activity"/>
    <property type="evidence" value="ECO:0007669"/>
    <property type="project" value="InterPro"/>
</dbReference>
<dbReference type="Gene3D" id="3.50.50.60">
    <property type="entry name" value="FAD/NAD(P)-binding domain"/>
    <property type="match status" value="1"/>
</dbReference>
<dbReference type="InterPro" id="IPR036188">
    <property type="entry name" value="FAD/NAD-bd_sf"/>
</dbReference>
<keyword evidence="8" id="KW-1185">Reference proteome</keyword>
<dbReference type="PRINTS" id="PR00368">
    <property type="entry name" value="FADPNR"/>
</dbReference>
<dbReference type="InterPro" id="IPR027266">
    <property type="entry name" value="TrmE/GcvT-like"/>
</dbReference>
<dbReference type="InterPro" id="IPR006222">
    <property type="entry name" value="GCVT_N"/>
</dbReference>
<evidence type="ECO:0000259" key="6">
    <source>
        <dbReference type="Pfam" id="PF17806"/>
    </source>
</evidence>
<dbReference type="InParanoid" id="A0A3M0C098"/>
<feature type="domain" description="GCVT N-terminal" evidence="3">
    <location>
        <begin position="595"/>
        <end position="864"/>
    </location>
</feature>
<protein>
    <submittedName>
        <fullName evidence="7">N-methylglutamate dehydrogenase subunit C</fullName>
    </submittedName>
</protein>
<dbReference type="Proteomes" id="UP000271227">
    <property type="component" value="Unassembled WGS sequence"/>
</dbReference>
<dbReference type="InterPro" id="IPR023753">
    <property type="entry name" value="FAD/NAD-binding_dom"/>
</dbReference>
<keyword evidence="2" id="KW-0560">Oxidoreductase</keyword>
<evidence type="ECO:0000259" key="5">
    <source>
        <dbReference type="Pfam" id="PF08669"/>
    </source>
</evidence>
<dbReference type="Pfam" id="PF17806">
    <property type="entry name" value="SO_alpha_A3"/>
    <property type="match status" value="1"/>
</dbReference>
<dbReference type="OrthoDB" id="5287468at2"/>
<dbReference type="NCBIfam" id="TIGR01372">
    <property type="entry name" value="soxA"/>
    <property type="match status" value="1"/>
</dbReference>
<evidence type="ECO:0000313" key="8">
    <source>
        <dbReference type="Proteomes" id="UP000271227"/>
    </source>
</evidence>
<dbReference type="InterPro" id="IPR029043">
    <property type="entry name" value="GcvT/YgfZ_C"/>
</dbReference>
<dbReference type="AlphaFoldDB" id="A0A3M0C098"/>
<feature type="domain" description="FAD/NAD(P)-binding" evidence="4">
    <location>
        <begin position="171"/>
        <end position="408"/>
    </location>
</feature>
<dbReference type="RefSeq" id="WP_121940448.1">
    <property type="nucleotide sequence ID" value="NZ_REFR01000017.1"/>
</dbReference>
<dbReference type="GO" id="GO:0046653">
    <property type="term" value="P:tetrahydrofolate metabolic process"/>
    <property type="evidence" value="ECO:0007669"/>
    <property type="project" value="InterPro"/>
</dbReference>
<gene>
    <name evidence="7" type="ORF">BXY39_3817</name>
</gene>
<dbReference type="PIRSF" id="PIRSF037980">
    <property type="entry name" value="SoxA"/>
    <property type="match status" value="1"/>
</dbReference>
<dbReference type="SUPFAM" id="SSF51905">
    <property type="entry name" value="FAD/NAD(P)-binding domain"/>
    <property type="match status" value="1"/>
</dbReference>
<proteinExistence type="inferred from homology"/>
<dbReference type="InterPro" id="IPR013977">
    <property type="entry name" value="GcvT_C"/>
</dbReference>
<evidence type="ECO:0000259" key="3">
    <source>
        <dbReference type="Pfam" id="PF01571"/>
    </source>
</evidence>
<dbReference type="Pfam" id="PF07992">
    <property type="entry name" value="Pyr_redox_2"/>
    <property type="match status" value="1"/>
</dbReference>
<comment type="caution">
    <text evidence="7">The sequence shown here is derived from an EMBL/GenBank/DDBJ whole genome shotgun (WGS) entry which is preliminary data.</text>
</comment>
<dbReference type="PRINTS" id="PR00469">
    <property type="entry name" value="PNDRDTASEII"/>
</dbReference>
<reference evidence="7 8" key="1">
    <citation type="submission" date="2018-10" db="EMBL/GenBank/DDBJ databases">
        <title>Genomic Encyclopedia of Archaeal and Bacterial Type Strains, Phase II (KMG-II): from individual species to whole genera.</title>
        <authorList>
            <person name="Goeker M."/>
        </authorList>
    </citation>
    <scope>NUCLEOTIDE SEQUENCE [LARGE SCALE GENOMIC DNA]</scope>
    <source>
        <strain evidence="7 8">DSM 25217</strain>
    </source>
</reference>
<sequence length="977" mass="104772">MTGLWRIPSGGLIDRTRTCRFRFDGKRYTGHPGDTLASALLANGVKVFGRSFKYHRPRGLYTADTSEPNALVQLGVGAAQDPNGKATGIELIDGMSAVSQNRWPSLRFDAMAAAGWFAPLLSAGFYYKTFMWPSAFWEKLYEPLIRRAAGLGRLSGQADDRRYERQYAHCDLLVVGSGPAGLMAALTAGRAGVRVILAEEDFQMGGWLLGGDDAKAAAWLSAVVAELASLDSVVLLPRTSVFGVYDGGVFAALEQPGSNGGTGLQRYWKIIAGHAILATGAQERGIVFGGNDKPGVMLASAARSYAVRYAVRPGRRAVVFTATDDGWRAAARLAAAGVDIEAVVDPRDTVTPVLKDAVDAPHMLGAVVKDAHGFGSLSSVSVATRAGGQGIKLPCDLLAVSGGWSPNIGLTCHLGSRPRWDDDLKAFVPGRLPALMSAAGGLDGALSAMSALRSGLRAAQRVLSARGIPAVAPDIPDMQAETTDHMPFWRVCGSRTKAFVDFQHDVTADDIVQAHREGFRAVEHVKRYTTLGMATDQGRTSNLNGLAILASARGEPMERVGTTTYRPPHVPVAVGALAAENRGRTFRPVRLPPSHAWACEQGAVFVEAGVWLRARYFPKPGETHWRTVVDREVATVRGAVGFCDVSTLGKIDVFGPDAGVFLERLYINAWQKLAVGRARYGLMLREDGFAMDDGTTSRLRQDYYVMTTTTAQAGPVFQHMKFCHHCLWPDLDVQFVSVTDQWAQFALAGPQSRRVLAKLVGDDVSNEALPYMGVMETTVLGVSGRVFRLSFSGELAYEIAVPARYGDALARALMQVGAAFGICPYGTEALSVMRIEKGHVAGPELNGQTTARDLGLAGMMSKKKDFVGRRMALRPMLNEEGRPRLVGVKSHEPFQAGAHLLPLEGAATAVVDAGHVTSSAYSPTVRAHIGLGFLADADADAFLGKSLRAVDPLRGRDTLVEVCTPVFVDPKGERVRA</sequence>